<comment type="caution">
    <text evidence="3">The sequence shown here is derived from an EMBL/GenBank/DDBJ whole genome shotgun (WGS) entry which is preliminary data.</text>
</comment>
<organism evidence="3 4">
    <name type="scientific">Roseateles agri</name>
    <dbReference type="NCBI Taxonomy" id="3098619"/>
    <lineage>
        <taxon>Bacteria</taxon>
        <taxon>Pseudomonadati</taxon>
        <taxon>Pseudomonadota</taxon>
        <taxon>Betaproteobacteria</taxon>
        <taxon>Burkholderiales</taxon>
        <taxon>Sphaerotilaceae</taxon>
        <taxon>Roseateles</taxon>
    </lineage>
</organism>
<dbReference type="RefSeq" id="WP_320422107.1">
    <property type="nucleotide sequence ID" value="NZ_JAXCLA010000002.1"/>
</dbReference>
<dbReference type="InterPro" id="IPR013424">
    <property type="entry name" value="Ice-binding_C"/>
</dbReference>
<feature type="signal peptide" evidence="1">
    <location>
        <begin position="1"/>
        <end position="22"/>
    </location>
</feature>
<evidence type="ECO:0000259" key="2">
    <source>
        <dbReference type="Pfam" id="PF07589"/>
    </source>
</evidence>
<protein>
    <submittedName>
        <fullName evidence="3">PEP-CTERM sorting domain-containing protein</fullName>
    </submittedName>
</protein>
<keyword evidence="4" id="KW-1185">Reference proteome</keyword>
<evidence type="ECO:0000313" key="3">
    <source>
        <dbReference type="EMBL" id="MDY0744208.1"/>
    </source>
</evidence>
<dbReference type="NCBIfam" id="TIGR02595">
    <property type="entry name" value="PEP_CTERM"/>
    <property type="match status" value="1"/>
</dbReference>
<evidence type="ECO:0000256" key="1">
    <source>
        <dbReference type="SAM" id="SignalP"/>
    </source>
</evidence>
<name>A0ABU5DD55_9BURK</name>
<gene>
    <name evidence="3" type="ORF">SNE35_06810</name>
</gene>
<reference evidence="3 4" key="1">
    <citation type="submission" date="2023-11" db="EMBL/GenBank/DDBJ databases">
        <title>Paucibacter sp. nov., isolated from fresh soil in Korea.</title>
        <authorList>
            <person name="Le N.T.T."/>
        </authorList>
    </citation>
    <scope>NUCLEOTIDE SEQUENCE [LARGE SCALE GENOMIC DNA]</scope>
    <source>
        <strain evidence="3 4">R3-3</strain>
    </source>
</reference>
<dbReference type="EMBL" id="JAXCLA010000002">
    <property type="protein sequence ID" value="MDY0744208.1"/>
    <property type="molecule type" value="Genomic_DNA"/>
</dbReference>
<sequence length="187" mass="19456">MSPRALALGAVLSMALASTAQASLVTWTLNDVSFDDGSTATGWFQWDSSAWNPTLATDDPWYTGGDYGEYSIQTSTNGGLGWNYNSADGNNIGYFSNLWGSTGLAWAGYALDTPYLDLMFATALTDAGGTVSVVDGWECTDVSSTTCRQITAGTVSAVIAAAVPEPASLALVGVALAGLATIRRRKS</sequence>
<feature type="domain" description="Ice-binding protein C-terminal" evidence="2">
    <location>
        <begin position="162"/>
        <end position="185"/>
    </location>
</feature>
<feature type="chain" id="PRO_5045097043" evidence="1">
    <location>
        <begin position="23"/>
        <end position="187"/>
    </location>
</feature>
<dbReference type="Pfam" id="PF07589">
    <property type="entry name" value="PEP-CTERM"/>
    <property type="match status" value="1"/>
</dbReference>
<proteinExistence type="predicted"/>
<accession>A0ABU5DD55</accession>
<evidence type="ECO:0000313" key="4">
    <source>
        <dbReference type="Proteomes" id="UP001285263"/>
    </source>
</evidence>
<keyword evidence="1" id="KW-0732">Signal</keyword>
<dbReference type="Proteomes" id="UP001285263">
    <property type="component" value="Unassembled WGS sequence"/>
</dbReference>